<dbReference type="Pfam" id="PF25871">
    <property type="entry name" value="HTH_76"/>
    <property type="match status" value="1"/>
</dbReference>
<feature type="compositionally biased region" description="Pro residues" evidence="1">
    <location>
        <begin position="157"/>
        <end position="167"/>
    </location>
</feature>
<dbReference type="Pfam" id="PF17733">
    <property type="entry name" value="KPWE_dom"/>
    <property type="match status" value="1"/>
</dbReference>
<dbReference type="PANTHER" id="PTHR36855">
    <property type="entry name" value="CHROMOSOME 10, WHOLE GENOME SHOTGUN SEQUENCE"/>
    <property type="match status" value="1"/>
</dbReference>
<feature type="region of interest" description="Disordered" evidence="1">
    <location>
        <begin position="226"/>
        <end position="286"/>
    </location>
</feature>
<feature type="domain" description="Peroxisomal membrane protein PEX14-like KPWE" evidence="2">
    <location>
        <begin position="204"/>
        <end position="251"/>
    </location>
</feature>
<evidence type="ECO:0000259" key="2">
    <source>
        <dbReference type="Pfam" id="PF17733"/>
    </source>
</evidence>
<protein>
    <submittedName>
        <fullName evidence="4">Uncharacterized protein</fullName>
    </submittedName>
</protein>
<dbReference type="AlphaFoldDB" id="A0A7D8Z0N5"/>
<gene>
    <name evidence="4" type="ORF">LCER1_G003604</name>
</gene>
<dbReference type="Proteomes" id="UP000481288">
    <property type="component" value="Unassembled WGS sequence"/>
</dbReference>
<dbReference type="EMBL" id="QGMG01000436">
    <property type="protein sequence ID" value="TVY53601.1"/>
    <property type="molecule type" value="Genomic_DNA"/>
</dbReference>
<reference evidence="4 5" key="1">
    <citation type="submission" date="2018-05" db="EMBL/GenBank/DDBJ databases">
        <title>Whole genome sequencing for identification of molecular markers to develop diagnostic detection tools for the regulated plant pathogen Lachnellula willkommii.</title>
        <authorList>
            <person name="Giroux E."/>
            <person name="Bilodeau G."/>
        </authorList>
    </citation>
    <scope>NUCLEOTIDE SEQUENCE [LARGE SCALE GENOMIC DNA]</scope>
    <source>
        <strain evidence="4 5">CBS 625.97</strain>
    </source>
</reference>
<sequence length="286" mass="31903">MTEALPLVDNTDIFRQLETYPWDKDKEFQVSLHFPKIWSFHPSSAPLISLGIQVKEVSDWRQEEELQHDKRCPWNFLANNGRFSHIYACISKTLTVSTLQPPNTHHQGGLSAILGPNPSPSQLEDLTLRAQCFYLSRKKSTPIDFDAYKIYLSTKQPPTPSSIPEQPPIQTTQPITTSKTLPPSPTEDMSITKTPPAQPNGDAPYPPTFKQIVELIQSGAPIPGIMDIPDTVLTGQGSTPQAPKRRKPWEKEESEDVVGGTFGDARDEAPIEQELPEDDDAPRLEA</sequence>
<evidence type="ECO:0000256" key="1">
    <source>
        <dbReference type="SAM" id="MobiDB-lite"/>
    </source>
</evidence>
<dbReference type="PANTHER" id="PTHR36855:SF1">
    <property type="entry name" value="PEROXISOME MEMBRANE ANCHOR PROTEIN PEX14P N-TERMINAL DOMAIN-CONTAINING PROTEIN"/>
    <property type="match status" value="1"/>
</dbReference>
<feature type="domain" description="PEX14-like helix-turn-helix" evidence="3">
    <location>
        <begin position="106"/>
        <end position="155"/>
    </location>
</feature>
<dbReference type="OrthoDB" id="9936937at2759"/>
<comment type="caution">
    <text evidence="4">The sequence shown here is derived from an EMBL/GenBank/DDBJ whole genome shotgun (WGS) entry which is preliminary data.</text>
</comment>
<organism evidence="4 5">
    <name type="scientific">Lachnellula cervina</name>
    <dbReference type="NCBI Taxonomy" id="1316786"/>
    <lineage>
        <taxon>Eukaryota</taxon>
        <taxon>Fungi</taxon>
        <taxon>Dikarya</taxon>
        <taxon>Ascomycota</taxon>
        <taxon>Pezizomycotina</taxon>
        <taxon>Leotiomycetes</taxon>
        <taxon>Helotiales</taxon>
        <taxon>Lachnaceae</taxon>
        <taxon>Lachnellula</taxon>
    </lineage>
</organism>
<accession>A0A7D8Z0N5</accession>
<dbReference type="InterPro" id="IPR058841">
    <property type="entry name" value="HTH_76"/>
</dbReference>
<proteinExistence type="predicted"/>
<name>A0A7D8Z0N5_9HELO</name>
<feature type="compositionally biased region" description="Low complexity" evidence="1">
    <location>
        <begin position="168"/>
        <end position="177"/>
    </location>
</feature>
<feature type="region of interest" description="Disordered" evidence="1">
    <location>
        <begin position="156"/>
        <end position="204"/>
    </location>
</feature>
<evidence type="ECO:0000313" key="4">
    <source>
        <dbReference type="EMBL" id="TVY53601.1"/>
    </source>
</evidence>
<dbReference type="InterPro" id="IPR040554">
    <property type="entry name" value="KPWE_PEX14_dom"/>
</dbReference>
<evidence type="ECO:0000259" key="3">
    <source>
        <dbReference type="Pfam" id="PF25871"/>
    </source>
</evidence>
<feature type="compositionally biased region" description="Acidic residues" evidence="1">
    <location>
        <begin position="270"/>
        <end position="280"/>
    </location>
</feature>
<keyword evidence="5" id="KW-1185">Reference proteome</keyword>
<evidence type="ECO:0000313" key="5">
    <source>
        <dbReference type="Proteomes" id="UP000481288"/>
    </source>
</evidence>